<proteinExistence type="inferred from homology"/>
<comment type="similarity">
    <text evidence="1 5">Belongs to the peptidase S41A family.</text>
</comment>
<dbReference type="InterPro" id="IPR001478">
    <property type="entry name" value="PDZ"/>
</dbReference>
<dbReference type="CDD" id="cd07560">
    <property type="entry name" value="Peptidase_S41_CPP"/>
    <property type="match status" value="1"/>
</dbReference>
<dbReference type="InterPro" id="IPR041489">
    <property type="entry name" value="PDZ_6"/>
</dbReference>
<dbReference type="FunFam" id="2.30.42.10:FF:000063">
    <property type="entry name" value="Peptidase, S41 family"/>
    <property type="match status" value="1"/>
</dbReference>
<dbReference type="Gene3D" id="2.30.42.10">
    <property type="match status" value="1"/>
</dbReference>
<dbReference type="Pfam" id="PF17820">
    <property type="entry name" value="PDZ_6"/>
    <property type="match status" value="1"/>
</dbReference>
<dbReference type="GO" id="GO:0004175">
    <property type="term" value="F:endopeptidase activity"/>
    <property type="evidence" value="ECO:0007669"/>
    <property type="project" value="TreeGrafter"/>
</dbReference>
<dbReference type="AlphaFoldDB" id="A0A9D6DRM3"/>
<dbReference type="InterPro" id="IPR004447">
    <property type="entry name" value="Peptidase_S41A"/>
</dbReference>
<dbReference type="Pfam" id="PF03572">
    <property type="entry name" value="Peptidase_S41"/>
    <property type="match status" value="1"/>
</dbReference>
<evidence type="ECO:0000256" key="5">
    <source>
        <dbReference type="RuleBase" id="RU004404"/>
    </source>
</evidence>
<dbReference type="PROSITE" id="PS50106">
    <property type="entry name" value="PDZ"/>
    <property type="match status" value="1"/>
</dbReference>
<protein>
    <submittedName>
        <fullName evidence="7">S41 family peptidase</fullName>
    </submittedName>
</protein>
<keyword evidence="3 5" id="KW-0378">Hydrolase</keyword>
<keyword evidence="4 5" id="KW-0720">Serine protease</keyword>
<evidence type="ECO:0000256" key="2">
    <source>
        <dbReference type="ARBA" id="ARBA00022670"/>
    </source>
</evidence>
<keyword evidence="2 5" id="KW-0645">Protease</keyword>
<evidence type="ECO:0000256" key="1">
    <source>
        <dbReference type="ARBA" id="ARBA00009179"/>
    </source>
</evidence>
<dbReference type="Proteomes" id="UP000786662">
    <property type="component" value="Unassembled WGS sequence"/>
</dbReference>
<dbReference type="SUPFAM" id="SSF50156">
    <property type="entry name" value="PDZ domain-like"/>
    <property type="match status" value="1"/>
</dbReference>
<dbReference type="CDD" id="cd06782">
    <property type="entry name" value="cpPDZ_CPP-like"/>
    <property type="match status" value="1"/>
</dbReference>
<dbReference type="GO" id="GO:0030288">
    <property type="term" value="C:outer membrane-bounded periplasmic space"/>
    <property type="evidence" value="ECO:0007669"/>
    <property type="project" value="TreeGrafter"/>
</dbReference>
<dbReference type="InterPro" id="IPR036034">
    <property type="entry name" value="PDZ_sf"/>
</dbReference>
<dbReference type="SMART" id="SM00228">
    <property type="entry name" value="PDZ"/>
    <property type="match status" value="1"/>
</dbReference>
<dbReference type="InterPro" id="IPR055210">
    <property type="entry name" value="CtpA/B_N"/>
</dbReference>
<dbReference type="SUPFAM" id="SSF52096">
    <property type="entry name" value="ClpP/crotonase"/>
    <property type="match status" value="1"/>
</dbReference>
<evidence type="ECO:0000256" key="4">
    <source>
        <dbReference type="ARBA" id="ARBA00022825"/>
    </source>
</evidence>
<evidence type="ECO:0000256" key="3">
    <source>
        <dbReference type="ARBA" id="ARBA00022801"/>
    </source>
</evidence>
<dbReference type="GO" id="GO:0007165">
    <property type="term" value="P:signal transduction"/>
    <property type="evidence" value="ECO:0007669"/>
    <property type="project" value="TreeGrafter"/>
</dbReference>
<comment type="caution">
    <text evidence="7">The sequence shown here is derived from an EMBL/GenBank/DDBJ whole genome shotgun (WGS) entry which is preliminary data.</text>
</comment>
<reference evidence="7" key="1">
    <citation type="submission" date="2020-07" db="EMBL/GenBank/DDBJ databases">
        <title>Huge and variable diversity of episymbiotic CPR bacteria and DPANN archaea in groundwater ecosystems.</title>
        <authorList>
            <person name="He C.Y."/>
            <person name="Keren R."/>
            <person name="Whittaker M."/>
            <person name="Farag I.F."/>
            <person name="Doudna J."/>
            <person name="Cate J.H.D."/>
            <person name="Banfield J.F."/>
        </authorList>
    </citation>
    <scope>NUCLEOTIDE SEQUENCE</scope>
    <source>
        <strain evidence="7">NC_groundwater_191_Ag_S-0.1um_45_8</strain>
    </source>
</reference>
<name>A0A9D6DRM3_9BACT</name>
<evidence type="ECO:0000259" key="6">
    <source>
        <dbReference type="PROSITE" id="PS50106"/>
    </source>
</evidence>
<sequence>MTKKTTSLFIFILLLAGAAFYGGFYYGQSQVPAIYGVGGLGNKTLGQPDDADFSLFWDAWKTVQEKYVDRSKLNKKEMVYGAIEGMVKSLKDPYTVFFKPVESKQFLDDVSGSFSGIGAEIGIRKDILTVISPLENSPAQQAGLRAGDRILKINDDVTADMTINQAVNLIRGPKDSVVKLTISRPSNDEVKEINITRGDIKIPTIKWELKEGKIAYIQLFNFGQTAPSEFRNKILEVLRGSADRIILDLRNNPGGYLEVSQDIAGWFMEPGSVVAIEDFGNGAEDKEYRASGNGVLKNIPMVVLINEGSASASEILAGALRDNRKVKLIGAKSFGKGSVQELSNLREGTSLKVTIAKWLTPSGKSINGEGLEPDIKVEITKEDIEGEKDPQLERSVQEVLKL</sequence>
<evidence type="ECO:0000313" key="7">
    <source>
        <dbReference type="EMBL" id="MBI2052201.1"/>
    </source>
</evidence>
<dbReference type="Gene3D" id="3.30.750.44">
    <property type="match status" value="1"/>
</dbReference>
<evidence type="ECO:0000313" key="8">
    <source>
        <dbReference type="Proteomes" id="UP000786662"/>
    </source>
</evidence>
<gene>
    <name evidence="7" type="ORF">HYT38_00790</name>
</gene>
<dbReference type="NCBIfam" id="TIGR00225">
    <property type="entry name" value="prc"/>
    <property type="match status" value="1"/>
</dbReference>
<dbReference type="Gene3D" id="3.90.226.10">
    <property type="entry name" value="2-enoyl-CoA Hydratase, Chain A, domain 1"/>
    <property type="match status" value="1"/>
</dbReference>
<organism evidence="7 8">
    <name type="scientific">Candidatus Sungiibacteriota bacterium</name>
    <dbReference type="NCBI Taxonomy" id="2750080"/>
    <lineage>
        <taxon>Bacteria</taxon>
        <taxon>Candidatus Sungiibacteriota</taxon>
    </lineage>
</organism>
<dbReference type="PANTHER" id="PTHR32060">
    <property type="entry name" value="TAIL-SPECIFIC PROTEASE"/>
    <property type="match status" value="1"/>
</dbReference>
<dbReference type="EMBL" id="JACOYY010000027">
    <property type="protein sequence ID" value="MBI2052201.1"/>
    <property type="molecule type" value="Genomic_DNA"/>
</dbReference>
<dbReference type="GO" id="GO:0006508">
    <property type="term" value="P:proteolysis"/>
    <property type="evidence" value="ECO:0007669"/>
    <property type="project" value="UniProtKB-KW"/>
</dbReference>
<accession>A0A9D6DRM3</accession>
<dbReference type="InterPro" id="IPR029045">
    <property type="entry name" value="ClpP/crotonase-like_dom_sf"/>
</dbReference>
<dbReference type="PANTHER" id="PTHR32060:SF30">
    <property type="entry name" value="CARBOXY-TERMINAL PROCESSING PROTEASE CTPA"/>
    <property type="match status" value="1"/>
</dbReference>
<dbReference type="InterPro" id="IPR005151">
    <property type="entry name" value="Tail-specific_protease"/>
</dbReference>
<dbReference type="SMART" id="SM00245">
    <property type="entry name" value="TSPc"/>
    <property type="match status" value="1"/>
</dbReference>
<dbReference type="Pfam" id="PF22694">
    <property type="entry name" value="CtpB_N-like"/>
    <property type="match status" value="1"/>
</dbReference>
<feature type="domain" description="PDZ" evidence="6">
    <location>
        <begin position="103"/>
        <end position="177"/>
    </location>
</feature>
<dbReference type="GO" id="GO:0008236">
    <property type="term" value="F:serine-type peptidase activity"/>
    <property type="evidence" value="ECO:0007669"/>
    <property type="project" value="UniProtKB-KW"/>
</dbReference>